<feature type="region of interest" description="Disordered" evidence="1">
    <location>
        <begin position="120"/>
        <end position="139"/>
    </location>
</feature>
<dbReference type="Proteomes" id="UP001153678">
    <property type="component" value="Unassembled WGS sequence"/>
</dbReference>
<organism evidence="2 3">
    <name type="scientific">Funneliformis geosporum</name>
    <dbReference type="NCBI Taxonomy" id="1117311"/>
    <lineage>
        <taxon>Eukaryota</taxon>
        <taxon>Fungi</taxon>
        <taxon>Fungi incertae sedis</taxon>
        <taxon>Mucoromycota</taxon>
        <taxon>Glomeromycotina</taxon>
        <taxon>Glomeromycetes</taxon>
        <taxon>Glomerales</taxon>
        <taxon>Glomeraceae</taxon>
        <taxon>Funneliformis</taxon>
    </lineage>
</organism>
<protein>
    <submittedName>
        <fullName evidence="2">18951_t:CDS:1</fullName>
    </submittedName>
</protein>
<accession>A0A9W4SNV9</accession>
<feature type="compositionally biased region" description="Polar residues" evidence="1">
    <location>
        <begin position="158"/>
        <end position="170"/>
    </location>
</feature>
<reference evidence="2" key="1">
    <citation type="submission" date="2022-08" db="EMBL/GenBank/DDBJ databases">
        <authorList>
            <person name="Kallberg Y."/>
            <person name="Tangrot J."/>
            <person name="Rosling A."/>
        </authorList>
    </citation>
    <scope>NUCLEOTIDE SEQUENCE</scope>
    <source>
        <strain evidence="2">Wild A</strain>
    </source>
</reference>
<comment type="caution">
    <text evidence="2">The sequence shown here is derived from an EMBL/GenBank/DDBJ whole genome shotgun (WGS) entry which is preliminary data.</text>
</comment>
<evidence type="ECO:0000256" key="1">
    <source>
        <dbReference type="SAM" id="MobiDB-lite"/>
    </source>
</evidence>
<proteinExistence type="predicted"/>
<sequence length="323" mass="36828">FYELSPRNRALTLLEHHEYIYSHFYGSKEEKFLYMVKKSTEKMDEKASEKISKTVEDSALQRRWENGESKGNIYNIRPLPTDSHKHKLGRALSFVDFLCQTSYQESVTRESQKVSHNEAESFEKTNNEVGNKKVLPPTHDKSYIYSKRQQDKEIHGRSLSSLNASQTAKTNEVDDYKNANGSSKFEIQEYEDISTGESCPNRARIFGIQPSLGQLLRIGTVGGIEGTKWTSCRFVQPYYRIGKDGSQKPMSNVPEGGTHIESHRYFNNSPMVIEIIANELGRRQIADSLGHRTCEVSSLTKCMDAKSVFSTYFDEIAMVAFLS</sequence>
<feature type="non-terminal residue" evidence="2">
    <location>
        <position position="323"/>
    </location>
</feature>
<name>A0A9W4SNV9_9GLOM</name>
<evidence type="ECO:0000313" key="2">
    <source>
        <dbReference type="EMBL" id="CAI2175194.1"/>
    </source>
</evidence>
<dbReference type="EMBL" id="CAMKVN010001324">
    <property type="protein sequence ID" value="CAI2175194.1"/>
    <property type="molecule type" value="Genomic_DNA"/>
</dbReference>
<feature type="region of interest" description="Disordered" evidence="1">
    <location>
        <begin position="149"/>
        <end position="180"/>
    </location>
</feature>
<evidence type="ECO:0000313" key="3">
    <source>
        <dbReference type="Proteomes" id="UP001153678"/>
    </source>
</evidence>
<dbReference type="AlphaFoldDB" id="A0A9W4SNV9"/>
<keyword evidence="3" id="KW-1185">Reference proteome</keyword>
<gene>
    <name evidence="2" type="ORF">FWILDA_LOCUS6971</name>
</gene>